<dbReference type="PANTHER" id="PTHR30619:SF1">
    <property type="entry name" value="RECOMBINATION PROTEIN 2"/>
    <property type="match status" value="1"/>
</dbReference>
<dbReference type="EMBL" id="JACNYL010000001">
    <property type="protein sequence ID" value="MBD1420219.1"/>
    <property type="molecule type" value="Genomic_DNA"/>
</dbReference>
<protein>
    <submittedName>
        <fullName evidence="9">ComEC family competence protein</fullName>
    </submittedName>
</protein>
<dbReference type="InterPro" id="IPR052159">
    <property type="entry name" value="Competence_DNA_uptake"/>
</dbReference>
<reference evidence="9 10" key="1">
    <citation type="submission" date="2020-08" db="EMBL/GenBank/DDBJ databases">
        <title>Sphingobacterium sp. DN00404 isolated from aquaculture water.</title>
        <authorList>
            <person name="Zhang M."/>
        </authorList>
    </citation>
    <scope>NUCLEOTIDE SEQUENCE [LARGE SCALE GENOMIC DNA]</scope>
    <source>
        <strain evidence="9 10">KCTC 42746</strain>
    </source>
</reference>
<accession>A0ABR7XM40</accession>
<organism evidence="9 10">
    <name type="scientific">Sphingobacterium chuzhouense</name>
    <dbReference type="NCBI Taxonomy" id="1742264"/>
    <lineage>
        <taxon>Bacteria</taxon>
        <taxon>Pseudomonadati</taxon>
        <taxon>Bacteroidota</taxon>
        <taxon>Sphingobacteriia</taxon>
        <taxon>Sphingobacteriales</taxon>
        <taxon>Sphingobacteriaceae</taxon>
        <taxon>Sphingobacterium</taxon>
    </lineage>
</organism>
<evidence type="ECO:0000259" key="8">
    <source>
        <dbReference type="Pfam" id="PF13567"/>
    </source>
</evidence>
<keyword evidence="4 6" id="KW-1133">Transmembrane helix</keyword>
<feature type="transmembrane region" description="Helical" evidence="6">
    <location>
        <begin position="39"/>
        <end position="59"/>
    </location>
</feature>
<evidence type="ECO:0000256" key="5">
    <source>
        <dbReference type="ARBA" id="ARBA00023136"/>
    </source>
</evidence>
<dbReference type="InterPro" id="IPR025405">
    <property type="entry name" value="DUF4131"/>
</dbReference>
<name>A0ABR7XM40_9SPHI</name>
<comment type="subcellular location">
    <subcellularLocation>
        <location evidence="1">Cell membrane</location>
        <topology evidence="1">Multi-pass membrane protein</topology>
    </subcellularLocation>
</comment>
<feature type="transmembrane region" description="Helical" evidence="6">
    <location>
        <begin position="488"/>
        <end position="510"/>
    </location>
</feature>
<evidence type="ECO:0000256" key="2">
    <source>
        <dbReference type="ARBA" id="ARBA00022475"/>
    </source>
</evidence>
<evidence type="ECO:0000256" key="4">
    <source>
        <dbReference type="ARBA" id="ARBA00022989"/>
    </source>
</evidence>
<dbReference type="Pfam" id="PF03772">
    <property type="entry name" value="Competence"/>
    <property type="match status" value="1"/>
</dbReference>
<feature type="domain" description="DUF4131" evidence="8">
    <location>
        <begin position="38"/>
        <end position="201"/>
    </location>
</feature>
<dbReference type="PANTHER" id="PTHR30619">
    <property type="entry name" value="DNA INTERNALIZATION/COMPETENCE PROTEIN COMEC/REC2"/>
    <property type="match status" value="1"/>
</dbReference>
<feature type="transmembrane region" description="Helical" evidence="6">
    <location>
        <begin position="15"/>
        <end position="33"/>
    </location>
</feature>
<keyword evidence="3 6" id="KW-0812">Transmembrane</keyword>
<evidence type="ECO:0000313" key="9">
    <source>
        <dbReference type="EMBL" id="MBD1420219.1"/>
    </source>
</evidence>
<gene>
    <name evidence="9" type="ORF">H8B21_01425</name>
</gene>
<evidence type="ECO:0000259" key="7">
    <source>
        <dbReference type="Pfam" id="PF03772"/>
    </source>
</evidence>
<evidence type="ECO:0000256" key="6">
    <source>
        <dbReference type="SAM" id="Phobius"/>
    </source>
</evidence>
<dbReference type="NCBIfam" id="TIGR00360">
    <property type="entry name" value="ComEC_N-term"/>
    <property type="match status" value="1"/>
</dbReference>
<dbReference type="RefSeq" id="WP_190312011.1">
    <property type="nucleotide sequence ID" value="NZ_JACNYL010000001.1"/>
</dbReference>
<feature type="domain" description="ComEC/Rec2-related protein" evidence="7">
    <location>
        <begin position="244"/>
        <end position="510"/>
    </location>
</feature>
<comment type="caution">
    <text evidence="9">The sequence shown here is derived from an EMBL/GenBank/DDBJ whole genome shotgun (WGS) entry which is preliminary data.</text>
</comment>
<feature type="transmembrane region" description="Helical" evidence="6">
    <location>
        <begin position="266"/>
        <end position="286"/>
    </location>
</feature>
<keyword evidence="10" id="KW-1185">Reference proteome</keyword>
<proteinExistence type="predicted"/>
<sequence>MVGQSSYLALRKVPFARTFLFFGIGIVCGYYLALPTLLFQIIIGCIITILLFLIGIEIYSRRRRHIFFPLLFYTLLFLLGIVWIGRELPAQQSRHFVDQEVNYLIGVVMDEPIYGEGSIRFPLEIRHIVRDKEVSPATGRIMLSIARESKESDLTLSYGDKLFFRNKVTEVRAPHNPKQFDYKRYLAHKNIYHQAYIQPADVRLIGSGEGNNIVAYALAVRQYFVRKFEQFITDREALEVCSALILGYRANFQAETLAAFINTGTVHVLSVSGLHVGMVFFLLNFLFGFLDRFPHGRPIRFTLILISIWGYVLLTGMAPSILRAGVMISFLLVAGWSQRSNQNLNSLFASAYCLLLFDPFMIFDMGFQLSYLAVLGLFTLYPLLNKAFPINNKWIRIIWQAVLVSFSAQLFTTPLALYYFHQFPNYFLLGNLFVSLPATTLMYVGIALAVCPFLFANSYLGIGLTYLSRFLLGGLKVIESLPFATAQGIDFSGAQLFLFLLVIVFLLITWYGLRKPFLWCTFISVEILVFSVAVTSVKYTSYKGIKMYNVGREVAIAVIDCGKVSLVSTLDSVKHPRLAMQVLPDLQHYTRTADITFHRLPELKRGQCMKIQTAMGTLGIMEGSRTEKKPVACDILLWRNMSPYDTLDDKDFSNIKLLILDGSNGPSILPKMIKNADSLRLSYYVLKNNFAYVWDKKHGK</sequence>
<evidence type="ECO:0000256" key="1">
    <source>
        <dbReference type="ARBA" id="ARBA00004651"/>
    </source>
</evidence>
<keyword evidence="5 6" id="KW-0472">Membrane</keyword>
<dbReference type="InterPro" id="IPR004477">
    <property type="entry name" value="ComEC_N"/>
</dbReference>
<feature type="transmembrane region" description="Helical" evidence="6">
    <location>
        <begin position="440"/>
        <end position="467"/>
    </location>
</feature>
<feature type="transmembrane region" description="Helical" evidence="6">
    <location>
        <begin position="66"/>
        <end position="85"/>
    </location>
</feature>
<evidence type="ECO:0000313" key="10">
    <source>
        <dbReference type="Proteomes" id="UP000651112"/>
    </source>
</evidence>
<dbReference type="Proteomes" id="UP000651112">
    <property type="component" value="Unassembled WGS sequence"/>
</dbReference>
<feature type="transmembrane region" description="Helical" evidence="6">
    <location>
        <begin position="397"/>
        <end position="420"/>
    </location>
</feature>
<keyword evidence="2" id="KW-1003">Cell membrane</keyword>
<dbReference type="Pfam" id="PF13567">
    <property type="entry name" value="DUF4131"/>
    <property type="match status" value="1"/>
</dbReference>
<evidence type="ECO:0000256" key="3">
    <source>
        <dbReference type="ARBA" id="ARBA00022692"/>
    </source>
</evidence>
<feature type="transmembrane region" description="Helical" evidence="6">
    <location>
        <begin position="298"/>
        <end position="314"/>
    </location>
</feature>
<feature type="transmembrane region" description="Helical" evidence="6">
    <location>
        <begin position="516"/>
        <end position="537"/>
    </location>
</feature>
<feature type="transmembrane region" description="Helical" evidence="6">
    <location>
        <begin position="369"/>
        <end position="385"/>
    </location>
</feature>